<gene>
    <name evidence="1" type="ORF">QO010_000910</name>
</gene>
<proteinExistence type="predicted"/>
<evidence type="ECO:0000313" key="2">
    <source>
        <dbReference type="Proteomes" id="UP001228905"/>
    </source>
</evidence>
<dbReference type="RefSeq" id="WP_307346573.1">
    <property type="nucleotide sequence ID" value="NZ_JAUSVS010000001.1"/>
</dbReference>
<keyword evidence="2" id="KW-1185">Reference proteome</keyword>
<reference evidence="1 2" key="1">
    <citation type="submission" date="2023-07" db="EMBL/GenBank/DDBJ databases">
        <title>Genomic Encyclopedia of Type Strains, Phase IV (KMG-IV): sequencing the most valuable type-strain genomes for metagenomic binning, comparative biology and taxonomic classification.</title>
        <authorList>
            <person name="Goeker M."/>
        </authorList>
    </citation>
    <scope>NUCLEOTIDE SEQUENCE [LARGE SCALE GENOMIC DNA]</scope>
    <source>
        <strain evidence="1 2">DSM 18695</strain>
    </source>
</reference>
<comment type="caution">
    <text evidence="1">The sequence shown here is derived from an EMBL/GenBank/DDBJ whole genome shotgun (WGS) entry which is preliminary data.</text>
</comment>
<protein>
    <recommendedName>
        <fullName evidence="3">Lipoprotein</fullName>
    </recommendedName>
</protein>
<sequence>MANRSSTTDRTSSGGRFAGFSLLLLGACATTAAAIPLERFTAKPDFPCAVSVEFTSACCGINRAAYDAITVQAPKLRGVIRAGIWTWGREGEQTLCLVTSHGDDAFAALTARKYPTTNGASTWVVRGEKRVKLEP</sequence>
<name>A0ABU0IMC9_9CAUL</name>
<evidence type="ECO:0008006" key="3">
    <source>
        <dbReference type="Google" id="ProtNLM"/>
    </source>
</evidence>
<evidence type="ECO:0000313" key="1">
    <source>
        <dbReference type="EMBL" id="MDQ0463162.1"/>
    </source>
</evidence>
<dbReference type="PROSITE" id="PS51257">
    <property type="entry name" value="PROKAR_LIPOPROTEIN"/>
    <property type="match status" value="1"/>
</dbReference>
<accession>A0ABU0IMC9</accession>
<dbReference type="Proteomes" id="UP001228905">
    <property type="component" value="Unassembled WGS sequence"/>
</dbReference>
<organism evidence="1 2">
    <name type="scientific">Caulobacter ginsengisoli</name>
    <dbReference type="NCBI Taxonomy" id="400775"/>
    <lineage>
        <taxon>Bacteria</taxon>
        <taxon>Pseudomonadati</taxon>
        <taxon>Pseudomonadota</taxon>
        <taxon>Alphaproteobacteria</taxon>
        <taxon>Caulobacterales</taxon>
        <taxon>Caulobacteraceae</taxon>
        <taxon>Caulobacter</taxon>
    </lineage>
</organism>
<dbReference type="EMBL" id="JAUSVS010000001">
    <property type="protein sequence ID" value="MDQ0463162.1"/>
    <property type="molecule type" value="Genomic_DNA"/>
</dbReference>